<dbReference type="GO" id="GO:0036158">
    <property type="term" value="P:outer dynein arm assembly"/>
    <property type="evidence" value="ECO:0007669"/>
    <property type="project" value="InterPro"/>
</dbReference>
<dbReference type="OrthoDB" id="10255247at2759"/>
<dbReference type="AlphaFoldDB" id="A0A226E1A6"/>
<feature type="non-terminal residue" evidence="2">
    <location>
        <position position="1"/>
    </location>
</feature>
<feature type="region of interest" description="Disordered" evidence="1">
    <location>
        <begin position="474"/>
        <end position="503"/>
    </location>
</feature>
<dbReference type="InterPro" id="IPR033192">
    <property type="entry name" value="ODAD3"/>
</dbReference>
<name>A0A226E1A6_FOLCA</name>
<reference evidence="2 3" key="1">
    <citation type="submission" date="2015-12" db="EMBL/GenBank/DDBJ databases">
        <title>The genome of Folsomia candida.</title>
        <authorList>
            <person name="Faddeeva A."/>
            <person name="Derks M.F."/>
            <person name="Anvar Y."/>
            <person name="Smit S."/>
            <person name="Van Straalen N."/>
            <person name="Roelofs D."/>
        </authorList>
    </citation>
    <scope>NUCLEOTIDE SEQUENCE [LARGE SCALE GENOMIC DNA]</scope>
    <source>
        <strain evidence="2 3">VU population</strain>
        <tissue evidence="2">Whole body</tissue>
    </source>
</reference>
<dbReference type="PANTHER" id="PTHR46518">
    <property type="entry name" value="COILED-COIL DOMAIN-CONTAINING PROTEIN 151"/>
    <property type="match status" value="1"/>
</dbReference>
<evidence type="ECO:0000313" key="3">
    <source>
        <dbReference type="Proteomes" id="UP000198287"/>
    </source>
</evidence>
<evidence type="ECO:0000313" key="2">
    <source>
        <dbReference type="EMBL" id="OXA51080.1"/>
    </source>
</evidence>
<dbReference type="Proteomes" id="UP000198287">
    <property type="component" value="Unassembled WGS sequence"/>
</dbReference>
<dbReference type="GO" id="GO:0003341">
    <property type="term" value="P:cilium movement"/>
    <property type="evidence" value="ECO:0007669"/>
    <property type="project" value="InterPro"/>
</dbReference>
<dbReference type="GO" id="GO:0035253">
    <property type="term" value="C:ciliary rootlet"/>
    <property type="evidence" value="ECO:0007669"/>
    <property type="project" value="TreeGrafter"/>
</dbReference>
<dbReference type="OMA" id="ECHIEAQ"/>
<sequence length="515" mass="60080">PFLILWFPERYNKALRDDLNESNQGASSYVQELSHETKELRQKLMDAIHSEQNAVQNALRTHREFQLAMTNKTPSIAIPWLDDKLFDMAKLLNGMLDRLKDKRKRLEESEQMVTVIQKWPRPGTLPWELEAVGSFNRLECHIEAQKVKRETAFIIHSKYVHIKFQLLSERGKYTSLLKNMESGLRILKNELAGLETMLDDAIYFRNETYKNLVLTEKEASENRKRRRIQMAKMKKAVEKILEENQRAPAKQHQAKIRTDVSSTVLNPGQMGGEVSDILRYKRAEVEEYQGRARRLVEIMRVPDLTHIPLRLRTVATIGVRLREELNGKQRLRDLFLKQKAQLQLILYYFRYTGVAQLETFNGNKTEYENSIEEAQKKHVLMMHRMDRIGDVQVRLRLGMLSILDQLTEGKKKTAHRTHEDMRQNMKLISNKLQKIVDGNAELEALFDGTYPEKNYTAYVKQPSHQNRLIRVGTPHVSEESDEDDDLVDSKVPGRQEIKSKSARIVNQANLKRGIR</sequence>
<dbReference type="GO" id="GO:0097542">
    <property type="term" value="C:ciliary tip"/>
    <property type="evidence" value="ECO:0007669"/>
    <property type="project" value="TreeGrafter"/>
</dbReference>
<protein>
    <submittedName>
        <fullName evidence="2">Uncharacterized protein</fullName>
    </submittedName>
</protein>
<dbReference type="PANTHER" id="PTHR46518:SF1">
    <property type="entry name" value="OUTER DYNEIN ARM-DOCKING COMPLEX SUBUNIT 3"/>
    <property type="match status" value="1"/>
</dbReference>
<comment type="caution">
    <text evidence="2">The sequence shown here is derived from an EMBL/GenBank/DDBJ whole genome shotgun (WGS) entry which is preliminary data.</text>
</comment>
<gene>
    <name evidence="2" type="ORF">Fcan01_14420</name>
</gene>
<feature type="compositionally biased region" description="Basic and acidic residues" evidence="1">
    <location>
        <begin position="487"/>
        <end position="499"/>
    </location>
</feature>
<proteinExistence type="predicted"/>
<organism evidence="2 3">
    <name type="scientific">Folsomia candida</name>
    <name type="common">Springtail</name>
    <dbReference type="NCBI Taxonomy" id="158441"/>
    <lineage>
        <taxon>Eukaryota</taxon>
        <taxon>Metazoa</taxon>
        <taxon>Ecdysozoa</taxon>
        <taxon>Arthropoda</taxon>
        <taxon>Hexapoda</taxon>
        <taxon>Collembola</taxon>
        <taxon>Entomobryomorpha</taxon>
        <taxon>Isotomoidea</taxon>
        <taxon>Isotomidae</taxon>
        <taxon>Proisotominae</taxon>
        <taxon>Folsomia</taxon>
    </lineage>
</organism>
<keyword evidence="3" id="KW-1185">Reference proteome</keyword>
<dbReference type="GO" id="GO:0036064">
    <property type="term" value="C:ciliary basal body"/>
    <property type="evidence" value="ECO:0007669"/>
    <property type="project" value="TreeGrafter"/>
</dbReference>
<evidence type="ECO:0000256" key="1">
    <source>
        <dbReference type="SAM" id="MobiDB-lite"/>
    </source>
</evidence>
<dbReference type="EMBL" id="LNIX01000008">
    <property type="protein sequence ID" value="OXA51080.1"/>
    <property type="molecule type" value="Genomic_DNA"/>
</dbReference>
<accession>A0A226E1A6</accession>
<dbReference type="STRING" id="158441.A0A226E1A6"/>